<gene>
    <name evidence="7" type="ORF">EKO04_011546</name>
</gene>
<proteinExistence type="predicted"/>
<evidence type="ECO:0000256" key="5">
    <source>
        <dbReference type="ARBA" id="ARBA00023136"/>
    </source>
</evidence>
<dbReference type="GO" id="GO:0022857">
    <property type="term" value="F:transmembrane transporter activity"/>
    <property type="evidence" value="ECO:0007669"/>
    <property type="project" value="InterPro"/>
</dbReference>
<evidence type="ECO:0000256" key="1">
    <source>
        <dbReference type="ARBA" id="ARBA00004141"/>
    </source>
</evidence>
<sequence>MRDRVKAKSLQASRLDKLDGVDGVPAKHAKDGWLCVLGWQIGIASIAFLAGGQIQGLAILNNTSYVPERWHGTLLVIAVATFSILFNTLLTHKLPLIQSVVLLLHIFGFFAVFITMWFLGPRSSSKEVFGSFQDNAGWGSVGLSVLIGQLSPIFSLLGADAATHVSEELNDASHILPRAMIWTVNSSLGFLMLVTFCFCLGDVDSAIPSPTGQPHIQIMYSAAHSVPGATALAFITTIMAVFGCVNNVATCSRVAL</sequence>
<evidence type="ECO:0000256" key="2">
    <source>
        <dbReference type="ARBA" id="ARBA00022448"/>
    </source>
</evidence>
<evidence type="ECO:0000256" key="4">
    <source>
        <dbReference type="ARBA" id="ARBA00022989"/>
    </source>
</evidence>
<dbReference type="PANTHER" id="PTHR45649:SF2">
    <property type="entry name" value="ACID PERMEASE, PUTATIVE-RELATED"/>
    <property type="match status" value="1"/>
</dbReference>
<keyword evidence="3 6" id="KW-0812">Transmembrane</keyword>
<dbReference type="InterPro" id="IPR002293">
    <property type="entry name" value="AA/rel_permease1"/>
</dbReference>
<organism evidence="7 8">
    <name type="scientific">Ascochyta lentis</name>
    <dbReference type="NCBI Taxonomy" id="205686"/>
    <lineage>
        <taxon>Eukaryota</taxon>
        <taxon>Fungi</taxon>
        <taxon>Dikarya</taxon>
        <taxon>Ascomycota</taxon>
        <taxon>Pezizomycotina</taxon>
        <taxon>Dothideomycetes</taxon>
        <taxon>Pleosporomycetidae</taxon>
        <taxon>Pleosporales</taxon>
        <taxon>Pleosporineae</taxon>
        <taxon>Didymellaceae</taxon>
        <taxon>Ascochyta</taxon>
    </lineage>
</organism>
<accession>A0A8H7ITQ4</accession>
<protein>
    <recommendedName>
        <fullName evidence="9">Amino acid transporter</fullName>
    </recommendedName>
</protein>
<keyword evidence="4 6" id="KW-1133">Transmembrane helix</keyword>
<evidence type="ECO:0000313" key="8">
    <source>
        <dbReference type="Proteomes" id="UP000651452"/>
    </source>
</evidence>
<dbReference type="GO" id="GO:0016020">
    <property type="term" value="C:membrane"/>
    <property type="evidence" value="ECO:0007669"/>
    <property type="project" value="UniProtKB-SubCell"/>
</dbReference>
<dbReference type="Pfam" id="PF13520">
    <property type="entry name" value="AA_permease_2"/>
    <property type="match status" value="1"/>
</dbReference>
<feature type="transmembrane region" description="Helical" evidence="6">
    <location>
        <begin position="222"/>
        <end position="243"/>
    </location>
</feature>
<comment type="subcellular location">
    <subcellularLocation>
        <location evidence="1">Membrane</location>
        <topology evidence="1">Multi-pass membrane protein</topology>
    </subcellularLocation>
</comment>
<evidence type="ECO:0000313" key="7">
    <source>
        <dbReference type="EMBL" id="KAF9690527.1"/>
    </source>
</evidence>
<reference evidence="7" key="2">
    <citation type="submission" date="2020-09" db="EMBL/GenBank/DDBJ databases">
        <title>Reference genome assembly for Australian Ascochyta lentis isolate Al4.</title>
        <authorList>
            <person name="Lee R.C."/>
            <person name="Farfan-Caceres L.M."/>
            <person name="Debler J.W."/>
            <person name="Williams A.H."/>
            <person name="Henares B.M."/>
        </authorList>
    </citation>
    <scope>NUCLEOTIDE SEQUENCE</scope>
    <source>
        <strain evidence="7">Al4</strain>
    </source>
</reference>
<dbReference type="EMBL" id="RZGK01000023">
    <property type="protein sequence ID" value="KAF9690527.1"/>
    <property type="molecule type" value="Genomic_DNA"/>
</dbReference>
<dbReference type="OrthoDB" id="3257095at2759"/>
<keyword evidence="8" id="KW-1185">Reference proteome</keyword>
<feature type="transmembrane region" description="Helical" evidence="6">
    <location>
        <begin position="96"/>
        <end position="119"/>
    </location>
</feature>
<feature type="transmembrane region" description="Helical" evidence="6">
    <location>
        <begin position="37"/>
        <end position="60"/>
    </location>
</feature>
<evidence type="ECO:0008006" key="9">
    <source>
        <dbReference type="Google" id="ProtNLM"/>
    </source>
</evidence>
<evidence type="ECO:0000256" key="3">
    <source>
        <dbReference type="ARBA" id="ARBA00022692"/>
    </source>
</evidence>
<dbReference type="PANTHER" id="PTHR45649">
    <property type="entry name" value="AMINO-ACID PERMEASE BAT1"/>
    <property type="match status" value="1"/>
</dbReference>
<evidence type="ECO:0000256" key="6">
    <source>
        <dbReference type="SAM" id="Phobius"/>
    </source>
</evidence>
<comment type="caution">
    <text evidence="7">The sequence shown here is derived from an EMBL/GenBank/DDBJ whole genome shotgun (WGS) entry which is preliminary data.</text>
</comment>
<feature type="transmembrane region" description="Helical" evidence="6">
    <location>
        <begin position="140"/>
        <end position="159"/>
    </location>
</feature>
<keyword evidence="5 6" id="KW-0472">Membrane</keyword>
<keyword evidence="2" id="KW-0813">Transport</keyword>
<reference evidence="7" key="1">
    <citation type="submission" date="2018-12" db="EMBL/GenBank/DDBJ databases">
        <authorList>
            <person name="Syme R.A."/>
            <person name="Farfan-Caceres L."/>
            <person name="Lichtenzveig J."/>
        </authorList>
    </citation>
    <scope>NUCLEOTIDE SEQUENCE</scope>
    <source>
        <strain evidence="7">Al4</strain>
    </source>
</reference>
<feature type="transmembrane region" description="Helical" evidence="6">
    <location>
        <begin position="179"/>
        <end position="201"/>
    </location>
</feature>
<name>A0A8H7ITQ4_9PLEO</name>
<dbReference type="Gene3D" id="1.20.1740.10">
    <property type="entry name" value="Amino acid/polyamine transporter I"/>
    <property type="match status" value="1"/>
</dbReference>
<dbReference type="AlphaFoldDB" id="A0A8H7ITQ4"/>
<feature type="transmembrane region" description="Helical" evidence="6">
    <location>
        <begin position="72"/>
        <end position="90"/>
    </location>
</feature>
<dbReference type="Proteomes" id="UP000651452">
    <property type="component" value="Unassembled WGS sequence"/>
</dbReference>